<dbReference type="EC" id="2.7.1.-" evidence="8"/>
<dbReference type="OrthoDB" id="419537at2759"/>
<dbReference type="CDD" id="cd24088">
    <property type="entry name" value="ASKHA_NBD_GLK1-2_fungi"/>
    <property type="match status" value="1"/>
</dbReference>
<dbReference type="AlphaFoldDB" id="A0A0C7N8Q8"/>
<evidence type="ECO:0000256" key="8">
    <source>
        <dbReference type="RuleBase" id="RU362007"/>
    </source>
</evidence>
<keyword evidence="5 8" id="KW-0418">Kinase</keyword>
<dbReference type="GO" id="GO:0005739">
    <property type="term" value="C:mitochondrion"/>
    <property type="evidence" value="ECO:0007669"/>
    <property type="project" value="TreeGrafter"/>
</dbReference>
<dbReference type="Pfam" id="PF03727">
    <property type="entry name" value="Hexokinase_2"/>
    <property type="match status" value="1"/>
</dbReference>
<dbReference type="FunFam" id="3.40.367.20:FF:000006">
    <property type="entry name" value="Phosphotransferase"/>
    <property type="match status" value="1"/>
</dbReference>
<evidence type="ECO:0000256" key="4">
    <source>
        <dbReference type="ARBA" id="ARBA00022741"/>
    </source>
</evidence>
<evidence type="ECO:0000259" key="10">
    <source>
        <dbReference type="Pfam" id="PF03727"/>
    </source>
</evidence>
<organism evidence="11 12">
    <name type="scientific">Lachancea lanzarotensis</name>
    <dbReference type="NCBI Taxonomy" id="1245769"/>
    <lineage>
        <taxon>Eukaryota</taxon>
        <taxon>Fungi</taxon>
        <taxon>Dikarya</taxon>
        <taxon>Ascomycota</taxon>
        <taxon>Saccharomycotina</taxon>
        <taxon>Saccharomycetes</taxon>
        <taxon>Saccharomycetales</taxon>
        <taxon>Saccharomycetaceae</taxon>
        <taxon>Lachancea</taxon>
    </lineage>
</organism>
<dbReference type="GO" id="GO:0061621">
    <property type="term" value="P:canonical glycolysis"/>
    <property type="evidence" value="ECO:0007669"/>
    <property type="project" value="EnsemblFungi"/>
</dbReference>
<evidence type="ECO:0000256" key="7">
    <source>
        <dbReference type="ARBA" id="ARBA00023152"/>
    </source>
</evidence>
<keyword evidence="6 8" id="KW-0067">ATP-binding</keyword>
<dbReference type="GO" id="GO:0005524">
    <property type="term" value="F:ATP binding"/>
    <property type="evidence" value="ECO:0007669"/>
    <property type="project" value="UniProtKB-UniRule"/>
</dbReference>
<dbReference type="RefSeq" id="XP_022630500.1">
    <property type="nucleotide sequence ID" value="XM_022775117.1"/>
</dbReference>
<dbReference type="GO" id="GO:0019158">
    <property type="term" value="F:mannokinase activity"/>
    <property type="evidence" value="ECO:0007669"/>
    <property type="project" value="EnsemblFungi"/>
</dbReference>
<dbReference type="GO" id="GO:0005536">
    <property type="term" value="F:D-glucose binding"/>
    <property type="evidence" value="ECO:0007669"/>
    <property type="project" value="InterPro"/>
</dbReference>
<dbReference type="InterPro" id="IPR022672">
    <property type="entry name" value="Hexokinase_N"/>
</dbReference>
<dbReference type="UniPathway" id="UPA00109">
    <property type="reaction ID" value="UER00180"/>
</dbReference>
<evidence type="ECO:0000256" key="5">
    <source>
        <dbReference type="ARBA" id="ARBA00022777"/>
    </source>
</evidence>
<sequence>MSFDKVHQETHGRLSKAVDDVCEEFVLSPEKMHELTNFFIESMEKGLGQAKEDADYRGLPMIPTYVTGLPNGTESGMLLAADLGGTNFRVCSVELKGNHKFSLLQMKSKIPEELLEDETVTSDALFTYLARRTLAFLNKYHPEYLQNGEKLKMGFTFSYPVNQTSLSSGTLIRWTKGFKIKDTLGKDVVKLYQKHLDDQGMSMIRVVALANDTVGTFLSHCYCSENNGSLTSGEIVEPVMGCIFGTGTNGAYLEKIENVKKLPDEQRAELLQSGKTHMVINTEWGSFDNDLKHLPTTRYDIDIDQKFSSNPGFHLFEKRVSGMFLGEILRNVLLDLFRRGLIFGQYTSEDHLPHRLTTAFELSSEVLSHIEIDDSSQLRETELSILQSLRLPTTYDERIEIQKLVRAISRRSAYLAAVPIAAILTKTGVLNKRYHGEVEIGCDGSVVEYYPGFRSMIRHALALSPIGPEGERKTHLCIAKDGSGVGAALCALVA</sequence>
<dbReference type="GO" id="GO:0004340">
    <property type="term" value="F:glucokinase activity"/>
    <property type="evidence" value="ECO:0007669"/>
    <property type="project" value="EnsemblFungi"/>
</dbReference>
<dbReference type="PANTHER" id="PTHR19443:SF30">
    <property type="entry name" value="GLUCOKINASE-1-RELATED"/>
    <property type="match status" value="1"/>
</dbReference>
<evidence type="ECO:0000256" key="1">
    <source>
        <dbReference type="ARBA" id="ARBA00004888"/>
    </source>
</evidence>
<dbReference type="PRINTS" id="PR00475">
    <property type="entry name" value="HEXOKINASE"/>
</dbReference>
<keyword evidence="12" id="KW-1185">Reference proteome</keyword>
<dbReference type="GO" id="GO:0008865">
    <property type="term" value="F:fructokinase activity"/>
    <property type="evidence" value="ECO:0007669"/>
    <property type="project" value="EnsemblFungi"/>
</dbReference>
<comment type="pathway">
    <text evidence="1">Carbohydrate degradation; glycolysis; D-glyceraldehyde 3-phosphate and glycerone phosphate from D-glucose: step 1/4.</text>
</comment>
<dbReference type="Gene3D" id="3.30.420.40">
    <property type="match status" value="1"/>
</dbReference>
<keyword evidence="7 8" id="KW-0324">Glycolysis</keyword>
<dbReference type="Gene3D" id="3.40.367.20">
    <property type="match status" value="1"/>
</dbReference>
<reference evidence="11 12" key="1">
    <citation type="submission" date="2014-12" db="EMBL/GenBank/DDBJ databases">
        <authorList>
            <person name="Neuveglise Cecile"/>
        </authorList>
    </citation>
    <scope>NUCLEOTIDE SEQUENCE [LARGE SCALE GENOMIC DNA]</scope>
    <source>
        <strain evidence="11 12">CBS 12615</strain>
    </source>
</reference>
<dbReference type="Proteomes" id="UP000054304">
    <property type="component" value="Unassembled WGS sequence"/>
</dbReference>
<proteinExistence type="inferred from homology"/>
<feature type="domain" description="Hexokinase C-terminal" evidence="10">
    <location>
        <begin position="240"/>
        <end position="493"/>
    </location>
</feature>
<comment type="similarity">
    <text evidence="2 8">Belongs to the hexokinase family.</text>
</comment>
<dbReference type="GO" id="GO:0005829">
    <property type="term" value="C:cytosol"/>
    <property type="evidence" value="ECO:0007669"/>
    <property type="project" value="TreeGrafter"/>
</dbReference>
<accession>A0A0C7N8Q8</accession>
<dbReference type="InterPro" id="IPR001312">
    <property type="entry name" value="Hexokinase"/>
</dbReference>
<evidence type="ECO:0000313" key="12">
    <source>
        <dbReference type="Proteomes" id="UP000054304"/>
    </source>
</evidence>
<dbReference type="InterPro" id="IPR019807">
    <property type="entry name" value="Hexokinase_BS"/>
</dbReference>
<dbReference type="GO" id="GO:0001678">
    <property type="term" value="P:intracellular glucose homeostasis"/>
    <property type="evidence" value="ECO:0007669"/>
    <property type="project" value="InterPro"/>
</dbReference>
<dbReference type="STRING" id="1245769.A0A0C7N8Q8"/>
<evidence type="ECO:0000256" key="2">
    <source>
        <dbReference type="ARBA" id="ARBA00009225"/>
    </source>
</evidence>
<dbReference type="PANTHER" id="PTHR19443">
    <property type="entry name" value="HEXOKINASE"/>
    <property type="match status" value="1"/>
</dbReference>
<keyword evidence="4 8" id="KW-0547">Nucleotide-binding</keyword>
<evidence type="ECO:0000256" key="3">
    <source>
        <dbReference type="ARBA" id="ARBA00022679"/>
    </source>
</evidence>
<evidence type="ECO:0000313" key="11">
    <source>
        <dbReference type="EMBL" id="CEP64292.1"/>
    </source>
</evidence>
<dbReference type="PROSITE" id="PS00378">
    <property type="entry name" value="HEXOKINASE_1"/>
    <property type="match status" value="1"/>
</dbReference>
<dbReference type="HOGENOM" id="CLU_014393_5_0_1"/>
<feature type="domain" description="Hexokinase N-terminal" evidence="9">
    <location>
        <begin position="18"/>
        <end position="222"/>
    </location>
</feature>
<dbReference type="FunFam" id="3.30.420.40:FF:000034">
    <property type="entry name" value="Phosphotransferase"/>
    <property type="match status" value="1"/>
</dbReference>
<evidence type="ECO:0000256" key="6">
    <source>
        <dbReference type="ARBA" id="ARBA00022840"/>
    </source>
</evidence>
<dbReference type="GeneID" id="34687840"/>
<protein>
    <recommendedName>
        <fullName evidence="8">Phosphotransferase</fullName>
        <ecNumber evidence="8">2.7.1.-</ecNumber>
    </recommendedName>
</protein>
<dbReference type="InterPro" id="IPR043129">
    <property type="entry name" value="ATPase_NBD"/>
</dbReference>
<keyword evidence="3 8" id="KW-0808">Transferase</keyword>
<evidence type="ECO:0000259" key="9">
    <source>
        <dbReference type="Pfam" id="PF00349"/>
    </source>
</evidence>
<dbReference type="EMBL" id="LN736370">
    <property type="protein sequence ID" value="CEP64292.1"/>
    <property type="molecule type" value="Genomic_DNA"/>
</dbReference>
<dbReference type="InterPro" id="IPR022673">
    <property type="entry name" value="Hexokinase_C"/>
</dbReference>
<dbReference type="SUPFAM" id="SSF53067">
    <property type="entry name" value="Actin-like ATPase domain"/>
    <property type="match status" value="2"/>
</dbReference>
<dbReference type="PROSITE" id="PS51748">
    <property type="entry name" value="HEXOKINASE_2"/>
    <property type="match status" value="1"/>
</dbReference>
<dbReference type="Pfam" id="PF00349">
    <property type="entry name" value="Hexokinase_1"/>
    <property type="match status" value="1"/>
</dbReference>
<gene>
    <name evidence="11" type="ORF">LALA0_S11e00826g</name>
</gene>
<name>A0A0C7N8Q8_9SACH</name>